<dbReference type="Proteomes" id="UP001390339">
    <property type="component" value="Unassembled WGS sequence"/>
</dbReference>
<comment type="caution">
    <text evidence="2">The sequence shown here is derived from an EMBL/GenBank/DDBJ whole genome shotgun (WGS) entry which is preliminary data.</text>
</comment>
<dbReference type="EMBL" id="JAPCWZ010000010">
    <property type="protein sequence ID" value="KAK8848610.1"/>
    <property type="molecule type" value="Genomic_DNA"/>
</dbReference>
<gene>
    <name evidence="2" type="ORF">PGQ11_015090</name>
</gene>
<accession>A0ABR2HL19</accession>
<feature type="compositionally biased region" description="Basic residues" evidence="1">
    <location>
        <begin position="343"/>
        <end position="355"/>
    </location>
</feature>
<organism evidence="2 3">
    <name type="scientific">Apiospora arundinis</name>
    <dbReference type="NCBI Taxonomy" id="335852"/>
    <lineage>
        <taxon>Eukaryota</taxon>
        <taxon>Fungi</taxon>
        <taxon>Dikarya</taxon>
        <taxon>Ascomycota</taxon>
        <taxon>Pezizomycotina</taxon>
        <taxon>Sordariomycetes</taxon>
        <taxon>Xylariomycetidae</taxon>
        <taxon>Amphisphaeriales</taxon>
        <taxon>Apiosporaceae</taxon>
        <taxon>Apiospora</taxon>
    </lineage>
</organism>
<proteinExistence type="predicted"/>
<protein>
    <submittedName>
        <fullName evidence="2">Nacht domain</fullName>
    </submittedName>
</protein>
<keyword evidence="3" id="KW-1185">Reference proteome</keyword>
<evidence type="ECO:0000256" key="1">
    <source>
        <dbReference type="SAM" id="MobiDB-lite"/>
    </source>
</evidence>
<name>A0ABR2HL19_9PEZI</name>
<reference evidence="2 3" key="1">
    <citation type="journal article" date="2024" name="IMA Fungus">
        <title>Apiospora arundinis, a panoply of carbohydrate-active enzymes and secondary metabolites.</title>
        <authorList>
            <person name="Sorensen T."/>
            <person name="Petersen C."/>
            <person name="Muurmann A.T."/>
            <person name="Christiansen J.V."/>
            <person name="Brundto M.L."/>
            <person name="Overgaard C.K."/>
            <person name="Boysen A.T."/>
            <person name="Wollenberg R.D."/>
            <person name="Larsen T.O."/>
            <person name="Sorensen J.L."/>
            <person name="Nielsen K.L."/>
            <person name="Sondergaard T.E."/>
        </authorList>
    </citation>
    <scope>NUCLEOTIDE SEQUENCE [LARGE SCALE GENOMIC DNA]</scope>
    <source>
        <strain evidence="2 3">AAU 773</strain>
    </source>
</reference>
<sequence length="355" mass="39211">MLETAGASSQAEQRDMHLGIRQQIQNQETLQGSVERLTSIVLEMQSSIAAERVFHESARIEFRQQLSGIQLVQFMSHVKVIQLPDPVKSFQASLLLSKRRRTRPSAGGPAFWLEDKVQKWNQSSTSSLVAVSGAWKTRFHLQSFCTQAVAMLRDAQIPVIWALKTPIRERGSTDAVSSIDLIKYLIAQAIAINKSIHTDAALTPCHKSFVGAQTEDDWVRILGSVLQGIPYLYIILDIEVVSQNLAGPANDFWLAAFGRIFNELSARGSKTLVRVALVGYGASPFRGSVGMSYDDCVVTVGQARQAQPLRTRLPRRGKDTPGSVCGEALDLTQLPGNSVPRTGRGKHPRRVQRNR</sequence>
<feature type="region of interest" description="Disordered" evidence="1">
    <location>
        <begin position="312"/>
        <end position="355"/>
    </location>
</feature>
<evidence type="ECO:0000313" key="3">
    <source>
        <dbReference type="Proteomes" id="UP001390339"/>
    </source>
</evidence>
<evidence type="ECO:0000313" key="2">
    <source>
        <dbReference type="EMBL" id="KAK8848610.1"/>
    </source>
</evidence>